<evidence type="ECO:0000313" key="2">
    <source>
        <dbReference type="EMBL" id="KAK3023981.1"/>
    </source>
</evidence>
<protein>
    <submittedName>
        <fullName evidence="2">Uncharacterized protein</fullName>
    </submittedName>
</protein>
<dbReference type="EMBL" id="JAVXUP010000625">
    <property type="protein sequence ID" value="KAK3023981.1"/>
    <property type="molecule type" value="Genomic_DNA"/>
</dbReference>
<dbReference type="PANTHER" id="PTHR13261:SF0">
    <property type="entry name" value="BRCA2 AND CDKN1A-INTERACTING PROTEIN"/>
    <property type="match status" value="1"/>
</dbReference>
<comment type="caution">
    <text evidence="2">The sequence shown here is derived from an EMBL/GenBank/DDBJ whole genome shotgun (WGS) entry which is preliminary data.</text>
</comment>
<evidence type="ECO:0000313" key="3">
    <source>
        <dbReference type="Proteomes" id="UP001188597"/>
    </source>
</evidence>
<dbReference type="AlphaFoldDB" id="A0AA88WAE4"/>
<dbReference type="GO" id="GO:0005634">
    <property type="term" value="C:nucleus"/>
    <property type="evidence" value="ECO:0007669"/>
    <property type="project" value="TreeGrafter"/>
</dbReference>
<keyword evidence="3" id="KW-1185">Reference proteome</keyword>
<dbReference type="PANTHER" id="PTHR13261">
    <property type="entry name" value="BRCA2 AND CDKN1A INTERACTING PROTEIN"/>
    <property type="match status" value="1"/>
</dbReference>
<evidence type="ECO:0000256" key="1">
    <source>
        <dbReference type="ARBA" id="ARBA00006781"/>
    </source>
</evidence>
<comment type="similarity">
    <text evidence="1">Belongs to the BCP1 family.</text>
</comment>
<sequence length="218" mass="25025">MKNSLSIQPAAINMLQQGERMLQHHCNSEGKLHDNKCIAEIKEFLCKSCKEEDIINNLRSYLGEQAQDVGLLISQRVVNLPPQLLPPMYDALFDEVLWATEDEPTEELRNSFCFKYYLLISRIYKHKTADQQKSDEAIVYIKPEDEIFHKVFDSFNLHLHLHLSSAPGPSVSICALSSLYLMRQVVLKDYRLMGLVMAVEASKVSAFRRQLKALIDEP</sequence>
<organism evidence="2 3">
    <name type="scientific">Escallonia herrerae</name>
    <dbReference type="NCBI Taxonomy" id="1293975"/>
    <lineage>
        <taxon>Eukaryota</taxon>
        <taxon>Viridiplantae</taxon>
        <taxon>Streptophyta</taxon>
        <taxon>Embryophyta</taxon>
        <taxon>Tracheophyta</taxon>
        <taxon>Spermatophyta</taxon>
        <taxon>Magnoliopsida</taxon>
        <taxon>eudicotyledons</taxon>
        <taxon>Gunneridae</taxon>
        <taxon>Pentapetalae</taxon>
        <taxon>asterids</taxon>
        <taxon>campanulids</taxon>
        <taxon>Escalloniales</taxon>
        <taxon>Escalloniaceae</taxon>
        <taxon>Escallonia</taxon>
    </lineage>
</organism>
<name>A0AA88WAE4_9ASTE</name>
<accession>A0AA88WAE4</accession>
<dbReference type="Proteomes" id="UP001188597">
    <property type="component" value="Unassembled WGS sequence"/>
</dbReference>
<proteinExistence type="inferred from homology"/>
<dbReference type="Pfam" id="PF13862">
    <property type="entry name" value="BCCIP"/>
    <property type="match status" value="1"/>
</dbReference>
<reference evidence="2" key="1">
    <citation type="submission" date="2022-12" db="EMBL/GenBank/DDBJ databases">
        <title>Draft genome assemblies for two species of Escallonia (Escalloniales).</title>
        <authorList>
            <person name="Chanderbali A."/>
            <person name="Dervinis C."/>
            <person name="Anghel I."/>
            <person name="Soltis D."/>
            <person name="Soltis P."/>
            <person name="Zapata F."/>
        </authorList>
    </citation>
    <scope>NUCLEOTIDE SEQUENCE</scope>
    <source>
        <strain evidence="2">UCBG64.0493</strain>
        <tissue evidence="2">Leaf</tissue>
    </source>
</reference>
<gene>
    <name evidence="2" type="ORF">RJ639_042871</name>
</gene>
<dbReference type="InterPro" id="IPR025602">
    <property type="entry name" value="BCP1_family"/>
</dbReference>